<accession>A0A061D6W1</accession>
<dbReference type="AlphaFoldDB" id="A0A061D6W1"/>
<sequence length="71" mass="8233">MERTLSSAPLQTHSVASDKSAWLLRVIATLSLWQRRIVSRRQLARLDARLLADAGISENQRYAELQKPFWR</sequence>
<evidence type="ECO:0000313" key="6">
    <source>
        <dbReference type="Proteomes" id="UP000244052"/>
    </source>
</evidence>
<dbReference type="EMBL" id="QASO01000130">
    <property type="protein sequence ID" value="PTU76635.1"/>
    <property type="molecule type" value="Genomic_DNA"/>
</dbReference>
<feature type="domain" description="YjiS-like" evidence="1">
    <location>
        <begin position="26"/>
        <end position="61"/>
    </location>
</feature>
<evidence type="ECO:0000259" key="1">
    <source>
        <dbReference type="Pfam" id="PF06568"/>
    </source>
</evidence>
<keyword evidence="6" id="KW-1185">Reference proteome</keyword>
<organism evidence="4 8">
    <name type="scientific">Ectopseudomonas oleovorans</name>
    <name type="common">Pseudomonas oleovorans</name>
    <dbReference type="NCBI Taxonomy" id="301"/>
    <lineage>
        <taxon>Bacteria</taxon>
        <taxon>Pseudomonadati</taxon>
        <taxon>Pseudomonadota</taxon>
        <taxon>Gammaproteobacteria</taxon>
        <taxon>Pseudomonadales</taxon>
        <taxon>Pseudomonadaceae</taxon>
        <taxon>Ectopseudomonas</taxon>
    </lineage>
</organism>
<evidence type="ECO:0000313" key="8">
    <source>
        <dbReference type="Proteomes" id="UP000272833"/>
    </source>
</evidence>
<reference evidence="4 8" key="3">
    <citation type="submission" date="2018-10" db="EMBL/GenBank/DDBJ databases">
        <title>Transmission dynamics of multidrug resistant bacteria on intensive care unit surfaces.</title>
        <authorList>
            <person name="D'Souza A.W."/>
            <person name="Potter R.F."/>
            <person name="Wallace M."/>
            <person name="Shupe A."/>
            <person name="Patel S."/>
            <person name="Sun S."/>
            <person name="Gul D."/>
            <person name="Kwon J.H."/>
            <person name="Andleeb S."/>
            <person name="Burnham C.-A.D."/>
            <person name="Dantas G."/>
        </authorList>
    </citation>
    <scope>NUCLEOTIDE SEQUENCE [LARGE SCALE GENOMIC DNA]</scope>
    <source>
        <strain evidence="4 8">PO_271</strain>
    </source>
</reference>
<name>A0A061D6W1_ECTOL</name>
<evidence type="ECO:0000313" key="2">
    <source>
        <dbReference type="EMBL" id="MDH0568029.1"/>
    </source>
</evidence>
<evidence type="ECO:0000313" key="3">
    <source>
        <dbReference type="EMBL" id="PTU76635.1"/>
    </source>
</evidence>
<accession>A0A3R8X0H3</accession>
<dbReference type="InterPro" id="IPR009506">
    <property type="entry name" value="YjiS-like"/>
</dbReference>
<reference evidence="2" key="4">
    <citation type="submission" date="2022-09" db="EMBL/GenBank/DDBJ databases">
        <title>Intensive care unit water sources are persistently colonized with multi-drug resistant bacteria and are the site of extensive horizontal gene transfer of antibiotic resistance genes.</title>
        <authorList>
            <person name="Diorio-Toth L."/>
        </authorList>
    </citation>
    <scope>NUCLEOTIDE SEQUENCE</scope>
    <source>
        <strain evidence="2">GD04000</strain>
    </source>
</reference>
<dbReference type="EMBL" id="RHRS01000021">
    <property type="protein sequence ID" value="RRW37036.1"/>
    <property type="molecule type" value="Genomic_DNA"/>
</dbReference>
<gene>
    <name evidence="3" type="ORF">DBO86_23295</name>
    <name evidence="4" type="ORF">EGJ44_10255</name>
    <name evidence="2" type="ORF">N7671_12495</name>
    <name evidence="5" type="ORF">NCTC10860_04675</name>
</gene>
<dbReference type="Proteomes" id="UP001159292">
    <property type="component" value="Unassembled WGS sequence"/>
</dbReference>
<dbReference type="Pfam" id="PF06568">
    <property type="entry name" value="YjiS-like"/>
    <property type="match status" value="1"/>
</dbReference>
<dbReference type="Proteomes" id="UP000244052">
    <property type="component" value="Unassembled WGS sequence"/>
</dbReference>
<proteinExistence type="predicted"/>
<accession>A0A2T5PFX1</accession>
<evidence type="ECO:0000313" key="4">
    <source>
        <dbReference type="EMBL" id="RRW37036.1"/>
    </source>
</evidence>
<dbReference type="EMBL" id="JAOEET010000029">
    <property type="protein sequence ID" value="MDH0568029.1"/>
    <property type="molecule type" value="Genomic_DNA"/>
</dbReference>
<reference evidence="3 6" key="1">
    <citation type="submission" date="2018-04" db="EMBL/GenBank/DDBJ databases">
        <title>Pseudomonas sp. nov., isolated from mangrove soil.</title>
        <authorList>
            <person name="Chen C."/>
        </authorList>
    </citation>
    <scope>NUCLEOTIDE SEQUENCE [LARGE SCALE GENOMIC DNA]</scope>
    <source>
        <strain evidence="3 6">JCM 14246</strain>
    </source>
</reference>
<dbReference type="GeneID" id="300417878"/>
<evidence type="ECO:0000313" key="5">
    <source>
        <dbReference type="EMBL" id="SUD62241.1"/>
    </source>
</evidence>
<dbReference type="Proteomes" id="UP000272833">
    <property type="component" value="Unassembled WGS sequence"/>
</dbReference>
<evidence type="ECO:0000313" key="7">
    <source>
        <dbReference type="Proteomes" id="UP000254084"/>
    </source>
</evidence>
<dbReference type="Proteomes" id="UP000254084">
    <property type="component" value="Unassembled WGS sequence"/>
</dbReference>
<reference evidence="5 7" key="2">
    <citation type="submission" date="2018-06" db="EMBL/GenBank/DDBJ databases">
        <authorList>
            <consortium name="Pathogen Informatics"/>
            <person name="Doyle S."/>
        </authorList>
    </citation>
    <scope>NUCLEOTIDE SEQUENCE [LARGE SCALE GENOMIC DNA]</scope>
    <source>
        <strain evidence="5 7">NCTC10860</strain>
    </source>
</reference>
<protein>
    <submittedName>
        <fullName evidence="4">DUF1127 domain-containing protein</fullName>
    </submittedName>
    <submittedName>
        <fullName evidence="5">Uncharacterized conserved small protein</fullName>
    </submittedName>
</protein>
<dbReference type="EMBL" id="UGUW01000004">
    <property type="protein sequence ID" value="SUD62241.1"/>
    <property type="molecule type" value="Genomic_DNA"/>
</dbReference>
<dbReference type="RefSeq" id="WP_003464662.1">
    <property type="nucleotide sequence ID" value="NZ_CAURUH010000019.1"/>
</dbReference>